<sequence>METPSGPTAFGFATGFLYAGPAATRWLVTNWHVVTGRRPDEPGALIGGKPQSPSWLRFTVEDPRGSGRQQMEVALYDIEGPVWIEGDREGGLDLALVRLFEAPRFPLPLTQTFARNSSAPLQPGTDVVLIGHPFMLGVHANSPIWKGAMIASEPGSLASGRPWILLDAPGVPGMSGSPVYRRSTGSMPSLGEPLMPVGQEVELELLAIYAGAIGERSLQELRLGRAFPVSFVERLLSSGERGHNPFPPNA</sequence>
<gene>
    <name evidence="1" type="ORF">MPPM_0430</name>
</gene>
<reference evidence="1 2" key="1">
    <citation type="journal article" date="2016" name="Genome Announc.">
        <title>Complete Genome Sequence of Methylobacterium populi P-1M, Isolated from Pink-Pigmented Household Biofilm.</title>
        <authorList>
            <person name="Morohoshi T."/>
            <person name="Ikeda T."/>
        </authorList>
    </citation>
    <scope>NUCLEOTIDE SEQUENCE [LARGE SCALE GENOMIC DNA]</scope>
    <source>
        <strain evidence="1 2">P-1M</strain>
    </source>
</reference>
<evidence type="ECO:0000313" key="2">
    <source>
        <dbReference type="Proteomes" id="UP000218288"/>
    </source>
</evidence>
<protein>
    <recommendedName>
        <fullName evidence="3">Serine protease</fullName>
    </recommendedName>
</protein>
<dbReference type="Gene3D" id="2.40.10.120">
    <property type="match status" value="1"/>
</dbReference>
<dbReference type="InterPro" id="IPR009003">
    <property type="entry name" value="Peptidase_S1_PA"/>
</dbReference>
<organism evidence="1 2">
    <name type="scientific">Methylorubrum populi</name>
    <dbReference type="NCBI Taxonomy" id="223967"/>
    <lineage>
        <taxon>Bacteria</taxon>
        <taxon>Pseudomonadati</taxon>
        <taxon>Pseudomonadota</taxon>
        <taxon>Alphaproteobacteria</taxon>
        <taxon>Hyphomicrobiales</taxon>
        <taxon>Methylobacteriaceae</taxon>
        <taxon>Methylorubrum</taxon>
    </lineage>
</organism>
<accession>A0A161JLD5</accession>
<proteinExistence type="predicted"/>
<dbReference type="Pfam" id="PF13365">
    <property type="entry name" value="Trypsin_2"/>
    <property type="match status" value="1"/>
</dbReference>
<dbReference type="AlphaFoldDB" id="A0A161JLD5"/>
<dbReference type="SUPFAM" id="SSF50494">
    <property type="entry name" value="Trypsin-like serine proteases"/>
    <property type="match status" value="1"/>
</dbReference>
<name>A0A161JLD5_9HYPH</name>
<dbReference type="EMBL" id="AP014809">
    <property type="protein sequence ID" value="BAU89035.1"/>
    <property type="molecule type" value="Genomic_DNA"/>
</dbReference>
<evidence type="ECO:0008006" key="3">
    <source>
        <dbReference type="Google" id="ProtNLM"/>
    </source>
</evidence>
<evidence type="ECO:0000313" key="1">
    <source>
        <dbReference type="EMBL" id="BAU89035.1"/>
    </source>
</evidence>
<dbReference type="Proteomes" id="UP000218288">
    <property type="component" value="Chromosome"/>
</dbReference>